<dbReference type="GO" id="GO:0034965">
    <property type="term" value="P:intronic box C/D snoRNA processing"/>
    <property type="evidence" value="ECO:0007669"/>
    <property type="project" value="TreeGrafter"/>
</dbReference>
<dbReference type="PANTHER" id="PTHR28173:SF1">
    <property type="entry name" value="RIBONUCLEASES P_MRP PROTEIN SUBUNIT POP8"/>
    <property type="match status" value="1"/>
</dbReference>
<protein>
    <submittedName>
        <fullName evidence="2">Related to Ribonucleases P/MRP protein subunit POP8</fullName>
    </submittedName>
</protein>
<dbReference type="GO" id="GO:0000171">
    <property type="term" value="F:ribonuclease MRP activity"/>
    <property type="evidence" value="ECO:0007669"/>
    <property type="project" value="TreeGrafter"/>
</dbReference>
<dbReference type="InterPro" id="IPR049128">
    <property type="entry name" value="Pop8-like_dom"/>
</dbReference>
<name>A0A376B364_9ASCO</name>
<dbReference type="AlphaFoldDB" id="A0A376B364"/>
<gene>
    <name evidence="2" type="ORF">SCODWIG_00790</name>
</gene>
<dbReference type="GO" id="GO:0000172">
    <property type="term" value="C:ribonuclease MRP complex"/>
    <property type="evidence" value="ECO:0007669"/>
    <property type="project" value="InterPro"/>
</dbReference>
<proteinExistence type="predicted"/>
<dbReference type="Pfam" id="PF20976">
    <property type="entry name" value="Pop8"/>
    <property type="match status" value="1"/>
</dbReference>
<dbReference type="GO" id="GO:0000294">
    <property type="term" value="P:nuclear-transcribed mRNA catabolic process, RNase MRP-dependent"/>
    <property type="evidence" value="ECO:0007669"/>
    <property type="project" value="TreeGrafter"/>
</dbReference>
<dbReference type="GO" id="GO:0005655">
    <property type="term" value="C:nucleolar ribonuclease P complex"/>
    <property type="evidence" value="ECO:0007669"/>
    <property type="project" value="InterPro"/>
</dbReference>
<dbReference type="GO" id="GO:0004526">
    <property type="term" value="F:ribonuclease P activity"/>
    <property type="evidence" value="ECO:0007669"/>
    <property type="project" value="TreeGrafter"/>
</dbReference>
<organism evidence="2 3">
    <name type="scientific">Saccharomycodes ludwigii</name>
    <dbReference type="NCBI Taxonomy" id="36035"/>
    <lineage>
        <taxon>Eukaryota</taxon>
        <taxon>Fungi</taxon>
        <taxon>Dikarya</taxon>
        <taxon>Ascomycota</taxon>
        <taxon>Saccharomycotina</taxon>
        <taxon>Saccharomycetes</taxon>
        <taxon>Saccharomycodales</taxon>
        <taxon>Saccharomycodaceae</taxon>
        <taxon>Saccharomycodes</taxon>
    </lineage>
</organism>
<sequence length="90" mass="10311">MFIKAALKKYHGLFGEGIEYYFLNQQNDIAYLKVDFVDKEVLQTSVSSYISGEDLVGVPLTMEILQVTNSVTSLETNEDDKLWINKEIEE</sequence>
<dbReference type="VEuPathDB" id="FungiDB:SCODWIG_00790"/>
<accession>A0A376B364</accession>
<dbReference type="PANTHER" id="PTHR28173">
    <property type="entry name" value="RIBONUCLEASES P/MRP PROTEIN SUBUNIT POP8"/>
    <property type="match status" value="1"/>
</dbReference>
<dbReference type="EMBL" id="UFAJ01000079">
    <property type="protein sequence ID" value="SSD59029.1"/>
    <property type="molecule type" value="Genomic_DNA"/>
</dbReference>
<dbReference type="Proteomes" id="UP000262825">
    <property type="component" value="Unassembled WGS sequence"/>
</dbReference>
<dbReference type="GO" id="GO:0008033">
    <property type="term" value="P:tRNA processing"/>
    <property type="evidence" value="ECO:0007669"/>
    <property type="project" value="InterPro"/>
</dbReference>
<keyword evidence="3" id="KW-1185">Reference proteome</keyword>
<evidence type="ECO:0000259" key="1">
    <source>
        <dbReference type="Pfam" id="PF20976"/>
    </source>
</evidence>
<evidence type="ECO:0000313" key="3">
    <source>
        <dbReference type="Proteomes" id="UP000262825"/>
    </source>
</evidence>
<reference evidence="3" key="1">
    <citation type="submission" date="2018-06" db="EMBL/GenBank/DDBJ databases">
        <authorList>
            <person name="Guldener U."/>
        </authorList>
    </citation>
    <scope>NUCLEOTIDE SEQUENCE [LARGE SCALE GENOMIC DNA]</scope>
    <source>
        <strain evidence="3">UTAD17</strain>
    </source>
</reference>
<evidence type="ECO:0000313" key="2">
    <source>
        <dbReference type="EMBL" id="SSD59029.1"/>
    </source>
</evidence>
<feature type="domain" description="Ribonucleases P/MRP subunit Pop8-like" evidence="1">
    <location>
        <begin position="2"/>
        <end position="49"/>
    </location>
</feature>
<dbReference type="InterPro" id="IPR020347">
    <property type="entry name" value="Pop8"/>
</dbReference>